<evidence type="ECO:0000256" key="3">
    <source>
        <dbReference type="ARBA" id="ARBA00022741"/>
    </source>
</evidence>
<dbReference type="InterPro" id="IPR017871">
    <property type="entry name" value="ABC_transporter-like_CS"/>
</dbReference>
<keyword evidence="2" id="KW-0813">Transport</keyword>
<comment type="caution">
    <text evidence="7">The sequence shown here is derived from an EMBL/GenBank/DDBJ whole genome shotgun (WGS) entry which is preliminary data.</text>
</comment>
<feature type="domain" description="ABC transporter" evidence="6">
    <location>
        <begin position="9"/>
        <end position="286"/>
    </location>
</feature>
<keyword evidence="3" id="KW-0547">Nucleotide-binding</keyword>
<reference evidence="7 8" key="1">
    <citation type="journal article" date="2019" name="Int. J. Syst. Evol. Microbiol.">
        <title>The Global Catalogue of Microorganisms (GCM) 10K type strain sequencing project: providing services to taxonomists for standard genome sequencing and annotation.</title>
        <authorList>
            <consortium name="The Broad Institute Genomics Platform"/>
            <consortium name="The Broad Institute Genome Sequencing Center for Infectious Disease"/>
            <person name="Wu L."/>
            <person name="Ma J."/>
        </authorList>
    </citation>
    <scope>NUCLEOTIDE SEQUENCE [LARGE SCALE GENOMIC DNA]</scope>
    <source>
        <strain evidence="7 8">CGMCC 1.10390</strain>
    </source>
</reference>
<dbReference type="CDD" id="cd03257">
    <property type="entry name" value="ABC_NikE_OppD_transporters"/>
    <property type="match status" value="1"/>
</dbReference>
<dbReference type="InterPro" id="IPR003439">
    <property type="entry name" value="ABC_transporter-like_ATP-bd"/>
</dbReference>
<dbReference type="PANTHER" id="PTHR43776:SF7">
    <property type="entry name" value="D,D-DIPEPTIDE TRANSPORT ATP-BINDING PROTEIN DDPF-RELATED"/>
    <property type="match status" value="1"/>
</dbReference>
<evidence type="ECO:0000313" key="8">
    <source>
        <dbReference type="Proteomes" id="UP001597034"/>
    </source>
</evidence>
<keyword evidence="8" id="KW-1185">Reference proteome</keyword>
<dbReference type="InterPro" id="IPR003593">
    <property type="entry name" value="AAA+_ATPase"/>
</dbReference>
<accession>A0ABD6DFM1</accession>
<protein>
    <submittedName>
        <fullName evidence="7">ABC transporter ATP-binding protein</fullName>
    </submittedName>
</protein>
<name>A0ABD6DFM1_9EURY</name>
<dbReference type="InterPro" id="IPR050319">
    <property type="entry name" value="ABC_transp_ATP-bind"/>
</dbReference>
<dbReference type="PROSITE" id="PS00211">
    <property type="entry name" value="ABC_TRANSPORTER_1"/>
    <property type="match status" value="1"/>
</dbReference>
<dbReference type="EMBL" id="JBHUDO010000001">
    <property type="protein sequence ID" value="MFD1644878.1"/>
    <property type="molecule type" value="Genomic_DNA"/>
</dbReference>
<keyword evidence="4 7" id="KW-0067">ATP-binding</keyword>
<dbReference type="InterPro" id="IPR013563">
    <property type="entry name" value="Oligopep_ABC_C"/>
</dbReference>
<dbReference type="NCBIfam" id="TIGR01727">
    <property type="entry name" value="oligo_HPY"/>
    <property type="match status" value="1"/>
</dbReference>
<dbReference type="RefSeq" id="WP_256400122.1">
    <property type="nucleotide sequence ID" value="NZ_JANHJR010000002.1"/>
</dbReference>
<dbReference type="GO" id="GO:0005524">
    <property type="term" value="F:ATP binding"/>
    <property type="evidence" value="ECO:0007669"/>
    <property type="project" value="UniProtKB-KW"/>
</dbReference>
<organism evidence="7 8">
    <name type="scientific">Haloarchaeobius litoreus</name>
    <dbReference type="NCBI Taxonomy" id="755306"/>
    <lineage>
        <taxon>Archaea</taxon>
        <taxon>Methanobacteriati</taxon>
        <taxon>Methanobacteriota</taxon>
        <taxon>Stenosarchaea group</taxon>
        <taxon>Halobacteria</taxon>
        <taxon>Halobacteriales</taxon>
        <taxon>Halorubellaceae</taxon>
        <taxon>Haloarchaeobius</taxon>
    </lineage>
</organism>
<dbReference type="Pfam" id="PF08352">
    <property type="entry name" value="oligo_HPY"/>
    <property type="match status" value="1"/>
</dbReference>
<evidence type="ECO:0000313" key="7">
    <source>
        <dbReference type="EMBL" id="MFD1644878.1"/>
    </source>
</evidence>
<evidence type="ECO:0000259" key="6">
    <source>
        <dbReference type="PROSITE" id="PS50893"/>
    </source>
</evidence>
<evidence type="ECO:0000256" key="1">
    <source>
        <dbReference type="ARBA" id="ARBA00005417"/>
    </source>
</evidence>
<dbReference type="Pfam" id="PF00005">
    <property type="entry name" value="ABC_tran"/>
    <property type="match status" value="1"/>
</dbReference>
<dbReference type="PANTHER" id="PTHR43776">
    <property type="entry name" value="TRANSPORT ATP-BINDING PROTEIN"/>
    <property type="match status" value="1"/>
</dbReference>
<dbReference type="Gene3D" id="3.40.50.300">
    <property type="entry name" value="P-loop containing nucleotide triphosphate hydrolases"/>
    <property type="match status" value="1"/>
</dbReference>
<dbReference type="PROSITE" id="PS50893">
    <property type="entry name" value="ABC_TRANSPORTER_2"/>
    <property type="match status" value="1"/>
</dbReference>
<proteinExistence type="inferred from homology"/>
<comment type="similarity">
    <text evidence="1">Belongs to the ABC transporter superfamily.</text>
</comment>
<dbReference type="Proteomes" id="UP001597034">
    <property type="component" value="Unassembled WGS sequence"/>
</dbReference>
<evidence type="ECO:0000256" key="5">
    <source>
        <dbReference type="SAM" id="MobiDB-lite"/>
    </source>
</evidence>
<dbReference type="GO" id="GO:0055085">
    <property type="term" value="P:transmembrane transport"/>
    <property type="evidence" value="ECO:0007669"/>
    <property type="project" value="UniProtKB-ARBA"/>
</dbReference>
<dbReference type="AlphaFoldDB" id="A0ABD6DFM1"/>
<feature type="region of interest" description="Disordered" evidence="5">
    <location>
        <begin position="295"/>
        <end position="316"/>
    </location>
</feature>
<dbReference type="InterPro" id="IPR027417">
    <property type="entry name" value="P-loop_NTPase"/>
</dbReference>
<dbReference type="SMART" id="SM00382">
    <property type="entry name" value="AAA"/>
    <property type="match status" value="1"/>
</dbReference>
<dbReference type="SUPFAM" id="SSF52540">
    <property type="entry name" value="P-loop containing nucleoside triphosphate hydrolases"/>
    <property type="match status" value="1"/>
</dbReference>
<evidence type="ECO:0000256" key="2">
    <source>
        <dbReference type="ARBA" id="ARBA00022448"/>
    </source>
</evidence>
<sequence>MNEAADPVLSVRGLKKHYPVTKGILRREVGRVKAVDGIDFTLYEGETLGLVGESGCGKSTAATSLLRLEEPTDGEVLYHGEVPEDTNRKTPLEKLRNLRGDDEERAPNDVVGFSQSQLKRFRRKAQMIFQNPTSSFDPRMTVGESVAEPLLIHGLDDPEERREIAEDLLDRVGLDAADYDRYPHEFSGGQKQRVALARALVVNPEFVVADEPVSALDVSIQSEILSLMRDLQDRFGLSMLFISHDMGVIREICDRVAVMYLGEIVEVAPTEELFRNPQHPYTQALLASIPTPDPRQRGLGIELTGDVPSPENPPSGCRFHTRCPKVIQPDDLDLPQEQFRCALDFRHQVEGGDVDAEGATELARAHQRDGDSGDVNRDDRRRALRAEFDLPDGLDDPTAEESVAAAVDSVLDDDLDAAAEQLSDTFTTVCERETPELERTSEDHVAACHLVDGTETVETATSEVADD</sequence>
<gene>
    <name evidence="7" type="ORF">ACFSBL_04200</name>
</gene>
<evidence type="ECO:0000256" key="4">
    <source>
        <dbReference type="ARBA" id="ARBA00022840"/>
    </source>
</evidence>